<gene>
    <name evidence="1" type="ORF">A2988_00270</name>
</gene>
<dbReference type="AlphaFoldDB" id="A0A1F5BTJ6"/>
<sequence length="125" mass="14114">MIFYVFGNQDLAQDSLPLRILPCLRERFPDALFEIKDPNEEWDVFEHLYIIDTVVGAQDAAVYDDISVFAKSPNLTLHDFDAHANLLFLKKLGKIKGCTVIGIPPHLSEHEACEKTTAMIRSISP</sequence>
<protein>
    <recommendedName>
        <fullName evidence="3">Polysaccharide pyruvyl transferase domain-containing protein</fullName>
    </recommendedName>
</protein>
<dbReference type="EMBL" id="MEYS01000002">
    <property type="protein sequence ID" value="OGD33915.1"/>
    <property type="molecule type" value="Genomic_DNA"/>
</dbReference>
<name>A0A1F5BTJ6_9BACT</name>
<evidence type="ECO:0000313" key="1">
    <source>
        <dbReference type="EMBL" id="OGD33915.1"/>
    </source>
</evidence>
<proteinExistence type="predicted"/>
<accession>A0A1F5BTJ6</accession>
<organism evidence="1 2">
    <name type="scientific">Candidatus Azambacteria bacterium RIFCSPLOWO2_01_FULL_46_25</name>
    <dbReference type="NCBI Taxonomy" id="1797298"/>
    <lineage>
        <taxon>Bacteria</taxon>
        <taxon>Candidatus Azamiibacteriota</taxon>
    </lineage>
</organism>
<dbReference type="STRING" id="1797298.A2988_00270"/>
<dbReference type="Proteomes" id="UP000176650">
    <property type="component" value="Unassembled WGS sequence"/>
</dbReference>
<evidence type="ECO:0008006" key="3">
    <source>
        <dbReference type="Google" id="ProtNLM"/>
    </source>
</evidence>
<evidence type="ECO:0000313" key="2">
    <source>
        <dbReference type="Proteomes" id="UP000176650"/>
    </source>
</evidence>
<comment type="caution">
    <text evidence="1">The sequence shown here is derived from an EMBL/GenBank/DDBJ whole genome shotgun (WGS) entry which is preliminary data.</text>
</comment>
<reference evidence="1 2" key="1">
    <citation type="journal article" date="2016" name="Nat. Commun.">
        <title>Thousands of microbial genomes shed light on interconnected biogeochemical processes in an aquifer system.</title>
        <authorList>
            <person name="Anantharaman K."/>
            <person name="Brown C.T."/>
            <person name="Hug L.A."/>
            <person name="Sharon I."/>
            <person name="Castelle C.J."/>
            <person name="Probst A.J."/>
            <person name="Thomas B.C."/>
            <person name="Singh A."/>
            <person name="Wilkins M.J."/>
            <person name="Karaoz U."/>
            <person name="Brodie E.L."/>
            <person name="Williams K.H."/>
            <person name="Hubbard S.S."/>
            <person name="Banfield J.F."/>
        </authorList>
    </citation>
    <scope>NUCLEOTIDE SEQUENCE [LARGE SCALE GENOMIC DNA]</scope>
</reference>